<dbReference type="EMBL" id="CP063065">
    <property type="protein sequence ID" value="QOQ78599.1"/>
    <property type="molecule type" value="Genomic_DNA"/>
</dbReference>
<keyword evidence="2" id="KW-0731">Sigma factor</keyword>
<keyword evidence="3" id="KW-0238">DNA-binding</keyword>
<name>A0A7M1KU61_9LACT</name>
<dbReference type="Gene3D" id="1.10.601.10">
    <property type="entry name" value="RNA Polymerase Primary Sigma Factor"/>
    <property type="match status" value="1"/>
</dbReference>
<keyword evidence="4" id="KW-0804">Transcription</keyword>
<proteinExistence type="predicted"/>
<dbReference type="Pfam" id="PF04545">
    <property type="entry name" value="Sigma70_r4"/>
    <property type="match status" value="1"/>
</dbReference>
<dbReference type="PANTHER" id="PTHR30603:SF47">
    <property type="entry name" value="RNA POLYMERASE SIGMA FACTOR SIGD, CHLOROPLASTIC"/>
    <property type="match status" value="1"/>
</dbReference>
<evidence type="ECO:0000259" key="5">
    <source>
        <dbReference type="Pfam" id="PF04542"/>
    </source>
</evidence>
<evidence type="ECO:0000259" key="6">
    <source>
        <dbReference type="Pfam" id="PF04545"/>
    </source>
</evidence>
<dbReference type="Pfam" id="PF04542">
    <property type="entry name" value="Sigma70_r2"/>
    <property type="match status" value="1"/>
</dbReference>
<dbReference type="InterPro" id="IPR007627">
    <property type="entry name" value="RNA_pol_sigma70_r2"/>
</dbReference>
<feature type="domain" description="RNA polymerase sigma-70 region 4" evidence="6">
    <location>
        <begin position="572"/>
        <end position="622"/>
    </location>
</feature>
<dbReference type="SUPFAM" id="SSF88659">
    <property type="entry name" value="Sigma3 and sigma4 domains of RNA polymerase sigma factors"/>
    <property type="match status" value="1"/>
</dbReference>
<dbReference type="GO" id="GO:0003677">
    <property type="term" value="F:DNA binding"/>
    <property type="evidence" value="ECO:0007669"/>
    <property type="project" value="UniProtKB-KW"/>
</dbReference>
<evidence type="ECO:0000313" key="7">
    <source>
        <dbReference type="EMBL" id="QOQ78599.1"/>
    </source>
</evidence>
<dbReference type="InterPro" id="IPR013324">
    <property type="entry name" value="RNA_pol_sigma_r3/r4-like"/>
</dbReference>
<dbReference type="NCBIfam" id="TIGR02937">
    <property type="entry name" value="sigma70-ECF"/>
    <property type="match status" value="1"/>
</dbReference>
<dbReference type="AlphaFoldDB" id="A0A7M1KU61"/>
<dbReference type="InterPro" id="IPR050239">
    <property type="entry name" value="Sigma-70_RNA_pol_init_factors"/>
</dbReference>
<dbReference type="PANTHER" id="PTHR30603">
    <property type="entry name" value="RNA POLYMERASE SIGMA FACTOR RPO"/>
    <property type="match status" value="1"/>
</dbReference>
<sequence length="631" mass="73310">MTKKDKNVFNRLISKFSDLFKKSISNNPEVKEQKQNQGRGKATSLIVSKKLQPDEKILPEEILEKKDAEQAKVSEEIKVEINSASHNFLKDDFKDGSKVKGKTIKKYQPVKLLSNSDAKEYLESEFKLKEIRQASKKSAIKRTKVSTSKDRMKSEFKKSTILKDELLVRANKTLTLKESSEKTEAKFSQNDLKIENRVQEPNSKTNQQIDSKIKKNESTEKIEQTDSMNLQEIHKEFEATNSIEIENNKPIKLLEKGDLESKLKIEQENTIKNASEDNILLEEDFNLEDSVEMDIEEDEILVEYSTDDEYENIINYKESLHQYEEKIENYDDYDDFDLEDLFSDQEFQQELSEVTYSNTNDYTENTQVIQKYQENPNNRQIFSDIVEKNQPLVKKVVQRYLGAATNTSLTYDDLVSAGNIGMLKAIERFDPSSGFQFSTYATYWIAQGITRTIADEGRMIRLPVHQVENILKLTKIENKMVRDQAVIDDNCIMTEMEINRKKLDDLRYLRDTYKVVASIDIPIGDDEGSTLGQFLTPNQLVYSGNQTYLKSPSDKVEDEVFREELIEWMTTKLTERELDIVIRRNGLQGKEPETLEVIGIDYGVTRERIRQIEKKAYKKLRKTIKSFLKID</sequence>
<evidence type="ECO:0000256" key="3">
    <source>
        <dbReference type="ARBA" id="ARBA00023125"/>
    </source>
</evidence>
<keyword evidence="1" id="KW-0805">Transcription regulation</keyword>
<dbReference type="InterPro" id="IPR000943">
    <property type="entry name" value="RNA_pol_sigma70"/>
</dbReference>
<organism evidence="7 8">
    <name type="scientific">Aerococcus urinaeequi</name>
    <dbReference type="NCBI Taxonomy" id="51665"/>
    <lineage>
        <taxon>Bacteria</taxon>
        <taxon>Bacillati</taxon>
        <taxon>Bacillota</taxon>
        <taxon>Bacilli</taxon>
        <taxon>Lactobacillales</taxon>
        <taxon>Aerococcaceae</taxon>
        <taxon>Aerococcus</taxon>
    </lineage>
</organism>
<dbReference type="SUPFAM" id="SSF88946">
    <property type="entry name" value="Sigma2 domain of RNA polymerase sigma factors"/>
    <property type="match status" value="1"/>
</dbReference>
<dbReference type="InterPro" id="IPR036388">
    <property type="entry name" value="WH-like_DNA-bd_sf"/>
</dbReference>
<dbReference type="InterPro" id="IPR013325">
    <property type="entry name" value="RNA_pol_sigma_r2"/>
</dbReference>
<dbReference type="InterPro" id="IPR014284">
    <property type="entry name" value="RNA_pol_sigma-70_dom"/>
</dbReference>
<evidence type="ECO:0000256" key="1">
    <source>
        <dbReference type="ARBA" id="ARBA00023015"/>
    </source>
</evidence>
<dbReference type="Proteomes" id="UP000595091">
    <property type="component" value="Chromosome"/>
</dbReference>
<reference evidence="7 8" key="1">
    <citation type="submission" date="2020-10" db="EMBL/GenBank/DDBJ databases">
        <title>Plasmid carrying two tetracycline resistance determinant.</title>
        <authorList>
            <person name="Yang Q."/>
        </authorList>
    </citation>
    <scope>NUCLEOTIDE SEQUENCE [LARGE SCALE GENOMIC DNA]</scope>
    <source>
        <strain evidence="7 8">T43</strain>
    </source>
</reference>
<accession>A0A7M1KU61</accession>
<dbReference type="RefSeq" id="WP_197558063.1">
    <property type="nucleotide sequence ID" value="NZ_CP063065.1"/>
</dbReference>
<dbReference type="PRINTS" id="PR00046">
    <property type="entry name" value="SIGMA70FCT"/>
</dbReference>
<dbReference type="InterPro" id="IPR007630">
    <property type="entry name" value="RNA_pol_sigma70_r4"/>
</dbReference>
<dbReference type="GO" id="GO:0006352">
    <property type="term" value="P:DNA-templated transcription initiation"/>
    <property type="evidence" value="ECO:0007669"/>
    <property type="project" value="InterPro"/>
</dbReference>
<feature type="domain" description="RNA polymerase sigma-70 region 2" evidence="5">
    <location>
        <begin position="385"/>
        <end position="458"/>
    </location>
</feature>
<dbReference type="GO" id="GO:0016987">
    <property type="term" value="F:sigma factor activity"/>
    <property type="evidence" value="ECO:0007669"/>
    <property type="project" value="UniProtKB-KW"/>
</dbReference>
<dbReference type="Gene3D" id="1.10.10.10">
    <property type="entry name" value="Winged helix-like DNA-binding domain superfamily/Winged helix DNA-binding domain"/>
    <property type="match status" value="2"/>
</dbReference>
<evidence type="ECO:0000256" key="2">
    <source>
        <dbReference type="ARBA" id="ARBA00023082"/>
    </source>
</evidence>
<evidence type="ECO:0000313" key="8">
    <source>
        <dbReference type="Proteomes" id="UP000595091"/>
    </source>
</evidence>
<gene>
    <name evidence="7" type="ORF">IMX20_06260</name>
</gene>
<evidence type="ECO:0000256" key="4">
    <source>
        <dbReference type="ARBA" id="ARBA00023163"/>
    </source>
</evidence>
<protein>
    <submittedName>
        <fullName evidence="7">Sigma-70 family RNA polymerase sigma factor</fullName>
    </submittedName>
</protein>